<evidence type="ECO:0000256" key="7">
    <source>
        <dbReference type="ARBA" id="ARBA00033999"/>
    </source>
</evidence>
<dbReference type="RefSeq" id="WP_269331922.1">
    <property type="nucleotide sequence ID" value="NZ_JAMZFT010000001.1"/>
</dbReference>
<dbReference type="Pfam" id="PF03441">
    <property type="entry name" value="FAD_binding_7"/>
    <property type="match status" value="1"/>
</dbReference>
<dbReference type="SUPFAM" id="SSF48173">
    <property type="entry name" value="Cryptochrome/photolyase FAD-binding domain"/>
    <property type="match status" value="1"/>
</dbReference>
<dbReference type="EMBL" id="JAMZFT010000001">
    <property type="protein sequence ID" value="MCP1336002.1"/>
    <property type="molecule type" value="Genomic_DNA"/>
</dbReference>
<dbReference type="Pfam" id="PF00875">
    <property type="entry name" value="DNA_photolyase"/>
    <property type="match status" value="1"/>
</dbReference>
<dbReference type="InterPro" id="IPR006050">
    <property type="entry name" value="DNA_photolyase_N"/>
</dbReference>
<feature type="binding site" evidence="8">
    <location>
        <position position="226"/>
    </location>
    <ligand>
        <name>FAD</name>
        <dbReference type="ChEBI" id="CHEBI:57692"/>
    </ligand>
</feature>
<name>A0A9J6PIV1_9PROT</name>
<dbReference type="GO" id="GO:0003904">
    <property type="term" value="F:deoxyribodipyrimidine photo-lyase activity"/>
    <property type="evidence" value="ECO:0007669"/>
    <property type="project" value="UniProtKB-EC"/>
</dbReference>
<evidence type="ECO:0000256" key="4">
    <source>
        <dbReference type="ARBA" id="ARBA00022630"/>
    </source>
</evidence>
<dbReference type="EC" id="4.1.99.3" evidence="2"/>
<evidence type="ECO:0000256" key="8">
    <source>
        <dbReference type="PIRSR" id="PIRSR602081-1"/>
    </source>
</evidence>
<evidence type="ECO:0000256" key="2">
    <source>
        <dbReference type="ARBA" id="ARBA00013149"/>
    </source>
</evidence>
<reference evidence="12" key="1">
    <citation type="submission" date="2022-06" db="EMBL/GenBank/DDBJ databases">
        <title>Isolation and Genomics of Futiania mangrovii gen. nov., sp. nov., a Rare and Metabolically-versatile member in the Class Alphaproteobacteria.</title>
        <authorList>
            <person name="Liu L."/>
            <person name="Huang W.-C."/>
            <person name="Pan J."/>
            <person name="Li J."/>
            <person name="Huang Y."/>
            <person name="Du H."/>
            <person name="Liu Y."/>
            <person name="Li M."/>
        </authorList>
    </citation>
    <scope>NUCLEOTIDE SEQUENCE</scope>
    <source>
        <strain evidence="12">FT118</strain>
    </source>
</reference>
<feature type="binding site" evidence="8">
    <location>
        <position position="278"/>
    </location>
    <ligand>
        <name>FAD</name>
        <dbReference type="ChEBI" id="CHEBI:57692"/>
    </ligand>
</feature>
<comment type="caution">
    <text evidence="12">The sequence shown here is derived from an EMBL/GenBank/DDBJ whole genome shotgun (WGS) entry which is preliminary data.</text>
</comment>
<evidence type="ECO:0000259" key="11">
    <source>
        <dbReference type="PROSITE" id="PS51645"/>
    </source>
</evidence>
<keyword evidence="6 10" id="KW-0157">Chromophore</keyword>
<evidence type="ECO:0000313" key="13">
    <source>
        <dbReference type="Proteomes" id="UP001055804"/>
    </source>
</evidence>
<evidence type="ECO:0000256" key="1">
    <source>
        <dbReference type="ARBA" id="ARBA00001932"/>
    </source>
</evidence>
<dbReference type="PRINTS" id="PR00147">
    <property type="entry name" value="DNAPHOTLYASE"/>
</dbReference>
<comment type="cofactor">
    <cofactor evidence="8">
        <name>FAD</name>
        <dbReference type="ChEBI" id="CHEBI:57692"/>
    </cofactor>
    <text evidence="8">Binds 1 FAD per subunit.</text>
</comment>
<feature type="domain" description="Photolyase/cryptochrome alpha/beta" evidence="11">
    <location>
        <begin position="2"/>
        <end position="132"/>
    </location>
</feature>
<feature type="site" description="Electron transfer via tryptophanyl radical" evidence="9">
    <location>
        <position position="365"/>
    </location>
</feature>
<evidence type="ECO:0000256" key="10">
    <source>
        <dbReference type="RuleBase" id="RU004182"/>
    </source>
</evidence>
<dbReference type="PROSITE" id="PS00394">
    <property type="entry name" value="DNA_PHOTOLYASES_1_1"/>
    <property type="match status" value="1"/>
</dbReference>
<keyword evidence="5 8" id="KW-0274">FAD</keyword>
<dbReference type="PROSITE" id="PS51645">
    <property type="entry name" value="PHR_CRY_ALPHA_BETA"/>
    <property type="match status" value="1"/>
</dbReference>
<dbReference type="InterPro" id="IPR014729">
    <property type="entry name" value="Rossmann-like_a/b/a_fold"/>
</dbReference>
<dbReference type="InterPro" id="IPR005101">
    <property type="entry name" value="Cryptochr/Photolyase_FAD-bd"/>
</dbReference>
<evidence type="ECO:0000256" key="6">
    <source>
        <dbReference type="ARBA" id="ARBA00022991"/>
    </source>
</evidence>
<keyword evidence="13" id="KW-1185">Reference proteome</keyword>
<dbReference type="Gene3D" id="1.25.40.80">
    <property type="match status" value="1"/>
</dbReference>
<dbReference type="PANTHER" id="PTHR11455:SF9">
    <property type="entry name" value="CRYPTOCHROME CIRCADIAN CLOCK 5 ISOFORM X1"/>
    <property type="match status" value="1"/>
</dbReference>
<evidence type="ECO:0000256" key="5">
    <source>
        <dbReference type="ARBA" id="ARBA00022827"/>
    </source>
</evidence>
<gene>
    <name evidence="12" type="ORF">NJQ99_06235</name>
</gene>
<feature type="binding site" evidence="8">
    <location>
        <begin position="238"/>
        <end position="242"/>
    </location>
    <ligand>
        <name>FAD</name>
        <dbReference type="ChEBI" id="CHEBI:57692"/>
    </ligand>
</feature>
<evidence type="ECO:0000256" key="3">
    <source>
        <dbReference type="ARBA" id="ARBA00014046"/>
    </source>
</evidence>
<dbReference type="AlphaFoldDB" id="A0A9J6PIV1"/>
<keyword evidence="4 8" id="KW-0285">Flavoprotein</keyword>
<dbReference type="GO" id="GO:0009416">
    <property type="term" value="P:response to light stimulus"/>
    <property type="evidence" value="ECO:0007669"/>
    <property type="project" value="TreeGrafter"/>
</dbReference>
<protein>
    <recommendedName>
        <fullName evidence="3">Deoxyribodipyrimidine photo-lyase</fullName>
        <ecNumber evidence="2">4.1.99.3</ecNumber>
    </recommendedName>
</protein>
<dbReference type="PANTHER" id="PTHR11455">
    <property type="entry name" value="CRYPTOCHROME"/>
    <property type="match status" value="1"/>
</dbReference>
<dbReference type="InterPro" id="IPR036155">
    <property type="entry name" value="Crypto/Photolyase_N_sf"/>
</dbReference>
<dbReference type="Proteomes" id="UP001055804">
    <property type="component" value="Unassembled WGS sequence"/>
</dbReference>
<dbReference type="GO" id="GO:0000719">
    <property type="term" value="P:photoreactive repair"/>
    <property type="evidence" value="ECO:0007669"/>
    <property type="project" value="UniProtKB-ARBA"/>
</dbReference>
<dbReference type="InterPro" id="IPR018394">
    <property type="entry name" value="DNA_photolyase_1_CS_C"/>
</dbReference>
<sequence length="484" mass="53885">MGATIVWFRQDLRLEDNPALTAAAQRGAPVIPLFIRDETIPADEAMGAASHWWLHGSLAALAAGLETRYGQRLILRRGAPGEILEALAAETTADTVLWNRCYEPHAVTRDREIKAELKECGLAVESHNAALIAEPWEVRTGAGEPYKVFTPFWKAVRAQIVPPQPLPAPDALPCPATWPGSDALDDWALLPSRPDWAGGLREVWTPGENAARSRLHAFLRHRLDGYADARDLPGTHGTSRLSPHLHWGEIGPRQVWHATHAHTAAHGQAKTEKAAAKFLAEVGWREFSYHLLFNFPQIVRDNFRPEFDGYPWASDPAALARWQRGQTGYPIVDAGMRELWATGWMHNRVRMIVGSFLIKDLLIHWKEGERWFADTLVDADLASNCASWQWVAGSGADAAPYFRIFNPVSQAAKFDADGTYIRKWVPEIARLPDDFIAQPWAAPALVLKAADIELGNTYPRPIVDHAQARDRAMAGYREMRGEAG</sequence>
<feature type="site" description="Electron transfer via tryptophanyl radical" evidence="9">
    <location>
        <position position="388"/>
    </location>
</feature>
<organism evidence="12 13">
    <name type="scientific">Futiania mangrovi</name>
    <dbReference type="NCBI Taxonomy" id="2959716"/>
    <lineage>
        <taxon>Bacteria</taxon>
        <taxon>Pseudomonadati</taxon>
        <taxon>Pseudomonadota</taxon>
        <taxon>Alphaproteobacteria</taxon>
        <taxon>Futianiales</taxon>
        <taxon>Futianiaceae</taxon>
        <taxon>Futiania</taxon>
    </lineage>
</organism>
<dbReference type="SUPFAM" id="SSF52425">
    <property type="entry name" value="Cryptochrome/photolyase, N-terminal domain"/>
    <property type="match status" value="1"/>
</dbReference>
<dbReference type="InterPro" id="IPR036134">
    <property type="entry name" value="Crypto/Photolyase_FAD-like_sf"/>
</dbReference>
<feature type="site" description="Electron transfer via tryptophanyl radical" evidence="9">
    <location>
        <position position="312"/>
    </location>
</feature>
<dbReference type="GO" id="GO:0003677">
    <property type="term" value="F:DNA binding"/>
    <property type="evidence" value="ECO:0007669"/>
    <property type="project" value="TreeGrafter"/>
</dbReference>
<feature type="binding site" evidence="8">
    <location>
        <begin position="378"/>
        <end position="380"/>
    </location>
    <ligand>
        <name>FAD</name>
        <dbReference type="ChEBI" id="CHEBI:57692"/>
    </ligand>
</feature>
<evidence type="ECO:0000313" key="12">
    <source>
        <dbReference type="EMBL" id="MCP1336002.1"/>
    </source>
</evidence>
<dbReference type="Gene3D" id="1.10.579.10">
    <property type="entry name" value="DNA Cyclobutane Dipyrimidine Photolyase, subunit A, domain 3"/>
    <property type="match status" value="1"/>
</dbReference>
<dbReference type="GO" id="GO:0071949">
    <property type="term" value="F:FAD binding"/>
    <property type="evidence" value="ECO:0007669"/>
    <property type="project" value="TreeGrafter"/>
</dbReference>
<dbReference type="Gene3D" id="3.40.50.620">
    <property type="entry name" value="HUPs"/>
    <property type="match status" value="1"/>
</dbReference>
<proteinExistence type="inferred from homology"/>
<dbReference type="FunFam" id="1.10.579.10:FF:000003">
    <property type="entry name" value="Deoxyribodipyrimidine photo-lyase"/>
    <property type="match status" value="1"/>
</dbReference>
<comment type="similarity">
    <text evidence="10">Belongs to the DNA photolyase family.</text>
</comment>
<accession>A0A9J6PIV1</accession>
<dbReference type="InterPro" id="IPR002081">
    <property type="entry name" value="Cryptochrome/DNA_photolyase_1"/>
</dbReference>
<comment type="catalytic activity">
    <reaction evidence="7">
        <text>cyclobutadipyrimidine (in DNA) = 2 pyrimidine residues (in DNA).</text>
        <dbReference type="EC" id="4.1.99.3"/>
    </reaction>
</comment>
<evidence type="ECO:0000256" key="9">
    <source>
        <dbReference type="PIRSR" id="PIRSR602081-2"/>
    </source>
</evidence>
<comment type="cofactor">
    <cofactor evidence="1">
        <name>(6R)-5,10-methylene-5,6,7,8-tetrahydrofolate</name>
        <dbReference type="ChEBI" id="CHEBI:15636"/>
    </cofactor>
</comment>